<proteinExistence type="predicted"/>
<keyword evidence="1" id="KW-0472">Membrane</keyword>
<dbReference type="AlphaFoldDB" id="A0A0C1TYM2"/>
<feature type="transmembrane region" description="Helical" evidence="1">
    <location>
        <begin position="81"/>
        <end position="97"/>
    </location>
</feature>
<dbReference type="PANTHER" id="PTHR35813">
    <property type="entry name" value="INNER MEMBRANE PROTEIN YBAN"/>
    <property type="match status" value="1"/>
</dbReference>
<dbReference type="PIRSF" id="PIRSF016789">
    <property type="entry name" value="DUF454"/>
    <property type="match status" value="1"/>
</dbReference>
<sequence>MINVNTVKKYVLIGLGFLSLGLGIVGIVLPILPTTPFLLLASYCFAKGSNKFHTWFIGTKIYKNHLEDFVKTRAMTLKNKLSILGTAFTMLIIAFILNNNSYVRSLIIVLCVIMVYYFKFKIRTIRD</sequence>
<dbReference type="PANTHER" id="PTHR35813:SF1">
    <property type="entry name" value="INNER MEMBRANE PROTEIN YBAN"/>
    <property type="match status" value="1"/>
</dbReference>
<dbReference type="InterPro" id="IPR007401">
    <property type="entry name" value="DUF454"/>
</dbReference>
<protein>
    <recommendedName>
        <fullName evidence="4">Inner membrane protein ybaN</fullName>
    </recommendedName>
</protein>
<evidence type="ECO:0000313" key="3">
    <source>
        <dbReference type="Proteomes" id="UP000031366"/>
    </source>
</evidence>
<reference evidence="2 3" key="1">
    <citation type="journal article" date="2015" name="Infect. Genet. Evol.">
        <title>Genomic sequences of six botulinum neurotoxin-producing strains representing three clostridial species illustrate the mobility and diversity of botulinum neurotoxin genes.</title>
        <authorList>
            <person name="Smith T.J."/>
            <person name="Hill K.K."/>
            <person name="Xie G."/>
            <person name="Foley B.T."/>
            <person name="Williamson C.H."/>
            <person name="Foster J.T."/>
            <person name="Johnson S.L."/>
            <person name="Chertkov O."/>
            <person name="Teshima H."/>
            <person name="Gibbons H.S."/>
            <person name="Johnsky L.A."/>
            <person name="Karavis M.A."/>
            <person name="Smith L.A."/>
        </authorList>
    </citation>
    <scope>NUCLEOTIDE SEQUENCE [LARGE SCALE GENOMIC DNA]</scope>
    <source>
        <strain evidence="2 3">CDC 2741</strain>
    </source>
</reference>
<dbReference type="Proteomes" id="UP000031366">
    <property type="component" value="Unassembled WGS sequence"/>
</dbReference>
<organism evidence="2 3">
    <name type="scientific">Clostridium argentinense CDC 2741</name>
    <dbReference type="NCBI Taxonomy" id="1418104"/>
    <lineage>
        <taxon>Bacteria</taxon>
        <taxon>Bacillati</taxon>
        <taxon>Bacillota</taxon>
        <taxon>Clostridia</taxon>
        <taxon>Eubacteriales</taxon>
        <taxon>Clostridiaceae</taxon>
        <taxon>Clostridium</taxon>
    </lineage>
</organism>
<dbReference type="RefSeq" id="WP_039637056.1">
    <property type="nucleotide sequence ID" value="NZ_AYSO01000020.1"/>
</dbReference>
<evidence type="ECO:0000313" key="2">
    <source>
        <dbReference type="EMBL" id="KIE44418.1"/>
    </source>
</evidence>
<keyword evidence="3" id="KW-1185">Reference proteome</keyword>
<dbReference type="GO" id="GO:0005886">
    <property type="term" value="C:plasma membrane"/>
    <property type="evidence" value="ECO:0007669"/>
    <property type="project" value="TreeGrafter"/>
</dbReference>
<evidence type="ECO:0008006" key="4">
    <source>
        <dbReference type="Google" id="ProtNLM"/>
    </source>
</evidence>
<accession>A0A0C1TYM2</accession>
<dbReference type="STRING" id="29341.RSJ17_07290"/>
<keyword evidence="1" id="KW-1133">Transmembrane helix</keyword>
<feature type="transmembrane region" description="Helical" evidence="1">
    <location>
        <begin position="103"/>
        <end position="120"/>
    </location>
</feature>
<comment type="caution">
    <text evidence="2">The sequence shown here is derived from an EMBL/GenBank/DDBJ whole genome shotgun (WGS) entry which is preliminary data.</text>
</comment>
<keyword evidence="1" id="KW-0812">Transmembrane</keyword>
<evidence type="ECO:0000256" key="1">
    <source>
        <dbReference type="SAM" id="Phobius"/>
    </source>
</evidence>
<feature type="transmembrane region" description="Helical" evidence="1">
    <location>
        <begin position="12"/>
        <end position="32"/>
    </location>
</feature>
<gene>
    <name evidence="2" type="ORF">U732_898</name>
</gene>
<dbReference type="OrthoDB" id="5690292at2"/>
<dbReference type="EMBL" id="AYSO01000020">
    <property type="protein sequence ID" value="KIE44418.1"/>
    <property type="molecule type" value="Genomic_DNA"/>
</dbReference>
<dbReference type="Pfam" id="PF04304">
    <property type="entry name" value="DUF454"/>
    <property type="match status" value="1"/>
</dbReference>
<name>A0A0C1TYM2_9CLOT</name>